<dbReference type="Gene3D" id="2.60.40.10">
    <property type="entry name" value="Immunoglobulins"/>
    <property type="match status" value="1"/>
</dbReference>
<dbReference type="EMBL" id="KQ419414">
    <property type="protein sequence ID" value="KOF83612.1"/>
    <property type="molecule type" value="Genomic_DNA"/>
</dbReference>
<organism evidence="2">
    <name type="scientific">Octopus bimaculoides</name>
    <name type="common">California two-spotted octopus</name>
    <dbReference type="NCBI Taxonomy" id="37653"/>
    <lineage>
        <taxon>Eukaryota</taxon>
        <taxon>Metazoa</taxon>
        <taxon>Spiralia</taxon>
        <taxon>Lophotrochozoa</taxon>
        <taxon>Mollusca</taxon>
        <taxon>Cephalopoda</taxon>
        <taxon>Coleoidea</taxon>
        <taxon>Octopodiformes</taxon>
        <taxon>Octopoda</taxon>
        <taxon>Incirrata</taxon>
        <taxon>Octopodidae</taxon>
        <taxon>Octopus</taxon>
    </lineage>
</organism>
<dbReference type="InterPro" id="IPR036116">
    <property type="entry name" value="FN3_sf"/>
</dbReference>
<dbReference type="AlphaFoldDB" id="A0A0L8H313"/>
<gene>
    <name evidence="2" type="ORF">OCBIM_22023453mg</name>
</gene>
<dbReference type="PROSITE" id="PS50853">
    <property type="entry name" value="FN3"/>
    <property type="match status" value="1"/>
</dbReference>
<dbReference type="Pfam" id="PF00041">
    <property type="entry name" value="fn3"/>
    <property type="match status" value="1"/>
</dbReference>
<feature type="non-terminal residue" evidence="2">
    <location>
        <position position="100"/>
    </location>
</feature>
<protein>
    <recommendedName>
        <fullName evidence="1">Fibronectin type-III domain-containing protein</fullName>
    </recommendedName>
</protein>
<dbReference type="InterPro" id="IPR013783">
    <property type="entry name" value="Ig-like_fold"/>
</dbReference>
<dbReference type="CDD" id="cd00063">
    <property type="entry name" value="FN3"/>
    <property type="match status" value="1"/>
</dbReference>
<reference evidence="2" key="1">
    <citation type="submission" date="2015-07" db="EMBL/GenBank/DDBJ databases">
        <title>MeaNS - Measles Nucleotide Surveillance Program.</title>
        <authorList>
            <person name="Tran T."/>
            <person name="Druce J."/>
        </authorList>
    </citation>
    <scope>NUCLEOTIDE SEQUENCE</scope>
    <source>
        <strain evidence="2">UCB-OBI-ISO-001</strain>
        <tissue evidence="2">Gonad</tissue>
    </source>
</reference>
<evidence type="ECO:0000313" key="2">
    <source>
        <dbReference type="EMBL" id="KOF83612.1"/>
    </source>
</evidence>
<feature type="domain" description="Fibronectin type-III" evidence="1">
    <location>
        <begin position="5"/>
        <end position="100"/>
    </location>
</feature>
<proteinExistence type="predicted"/>
<dbReference type="STRING" id="37653.A0A0L8H313"/>
<name>A0A0L8H313_OCTBM</name>
<dbReference type="OrthoDB" id="2570713at2759"/>
<evidence type="ECO:0000259" key="1">
    <source>
        <dbReference type="PROSITE" id="PS50853"/>
    </source>
</evidence>
<dbReference type="SUPFAM" id="SSF49265">
    <property type="entry name" value="Fibronectin type III"/>
    <property type="match status" value="1"/>
</dbReference>
<feature type="non-terminal residue" evidence="2">
    <location>
        <position position="1"/>
    </location>
</feature>
<dbReference type="InterPro" id="IPR003961">
    <property type="entry name" value="FN3_dom"/>
</dbReference>
<sequence>PPCMHHEEPLISDVQPGSLRLSWRVAVLPSYLRDKIPITYSIYVQDSPSSKWRPLVTKIPHTSYYLTGLRTDKDYIFRIQAETPFAVSEPSMSIRVPAIS</sequence>
<accession>A0A0L8H313</accession>